<dbReference type="PANTHER" id="PTHR13847:SF287">
    <property type="entry name" value="FAD-DEPENDENT OXIDOREDUCTASE DOMAIN-CONTAINING PROTEIN 1"/>
    <property type="match status" value="1"/>
</dbReference>
<feature type="domain" description="FAD dependent oxidoreductase" evidence="2">
    <location>
        <begin position="5"/>
        <end position="337"/>
    </location>
</feature>
<name>A0A7W9AJY6_9SPHN</name>
<dbReference type="Proteomes" id="UP000549617">
    <property type="component" value="Unassembled WGS sequence"/>
</dbReference>
<dbReference type="InterPro" id="IPR006076">
    <property type="entry name" value="FAD-dep_OxRdtase"/>
</dbReference>
<keyword evidence="4" id="KW-1185">Reference proteome</keyword>
<gene>
    <name evidence="3" type="ORF">FHS49_003095</name>
</gene>
<reference evidence="3 4" key="1">
    <citation type="submission" date="2020-08" db="EMBL/GenBank/DDBJ databases">
        <title>Genomic Encyclopedia of Type Strains, Phase IV (KMG-IV): sequencing the most valuable type-strain genomes for metagenomic binning, comparative biology and taxonomic classification.</title>
        <authorList>
            <person name="Goeker M."/>
        </authorList>
    </citation>
    <scope>NUCLEOTIDE SEQUENCE [LARGE SCALE GENOMIC DNA]</scope>
    <source>
        <strain evidence="3 4">DSM 25079</strain>
    </source>
</reference>
<organism evidence="3 4">
    <name type="scientific">Sphingobium boeckii</name>
    <dbReference type="NCBI Taxonomy" id="1082345"/>
    <lineage>
        <taxon>Bacteria</taxon>
        <taxon>Pseudomonadati</taxon>
        <taxon>Pseudomonadota</taxon>
        <taxon>Alphaproteobacteria</taxon>
        <taxon>Sphingomonadales</taxon>
        <taxon>Sphingomonadaceae</taxon>
        <taxon>Sphingobium</taxon>
    </lineage>
</organism>
<dbReference type="PANTHER" id="PTHR13847">
    <property type="entry name" value="SARCOSINE DEHYDROGENASE-RELATED"/>
    <property type="match status" value="1"/>
</dbReference>
<dbReference type="Gene3D" id="3.30.9.10">
    <property type="entry name" value="D-Amino Acid Oxidase, subunit A, domain 2"/>
    <property type="match status" value="1"/>
</dbReference>
<dbReference type="EMBL" id="JACIJC010000005">
    <property type="protein sequence ID" value="MBB5687067.1"/>
    <property type="molecule type" value="Genomic_DNA"/>
</dbReference>
<dbReference type="Pfam" id="PF01266">
    <property type="entry name" value="DAO"/>
    <property type="match status" value="1"/>
</dbReference>
<dbReference type="EC" id="1.4.99.6" evidence="3"/>
<proteinExistence type="predicted"/>
<dbReference type="GO" id="GO:0005737">
    <property type="term" value="C:cytoplasm"/>
    <property type="evidence" value="ECO:0007669"/>
    <property type="project" value="TreeGrafter"/>
</dbReference>
<protein>
    <submittedName>
        <fullName evidence="3">D-arginine dehydrogenase</fullName>
        <ecNumber evidence="3">1.4.99.6</ecNumber>
    </submittedName>
</protein>
<dbReference type="InterPro" id="IPR036188">
    <property type="entry name" value="FAD/NAD-bd_sf"/>
</dbReference>
<evidence type="ECO:0000256" key="1">
    <source>
        <dbReference type="ARBA" id="ARBA00023002"/>
    </source>
</evidence>
<sequence length="363" mass="38311">MNGYDVAIIGAGIAGASLAAEIAPHARVVLLEAEAQPGYHSTGRSAAFWSETYGGPLIQPLTSASGPALRDGGFLEPLGSLHIGRKEDRAKMDAFIAAFEGSGIPLEPTDPARLVPGLRPEWSEGLLEQSCAYIDVAALHAHFLATARRHGAELLCRAALTGGQRLGASWLLETTAGAVRAGVVVNAAGAWADPVGVMLGAKPLGIQPYRRTLVQLRTEPESVMGMPHVVDIGGSFYFKPEAGGKLWLSPHDETAVMASDVAPEELDVAIAIDRFEQVVDWRVAAVERKWAGLRSFAPDRRPVYGFDPLLPGLFWCAGQGGFGIQTAPAGAKVAAALLLDRTPDAAVRGIDGQAYGAYRFNTL</sequence>
<keyword evidence="1 3" id="KW-0560">Oxidoreductase</keyword>
<evidence type="ECO:0000313" key="3">
    <source>
        <dbReference type="EMBL" id="MBB5687067.1"/>
    </source>
</evidence>
<dbReference type="SUPFAM" id="SSF51905">
    <property type="entry name" value="FAD/NAD(P)-binding domain"/>
    <property type="match status" value="1"/>
</dbReference>
<dbReference type="GO" id="GO:0016491">
    <property type="term" value="F:oxidoreductase activity"/>
    <property type="evidence" value="ECO:0007669"/>
    <property type="project" value="UniProtKB-KW"/>
</dbReference>
<evidence type="ECO:0000313" key="4">
    <source>
        <dbReference type="Proteomes" id="UP000549617"/>
    </source>
</evidence>
<dbReference type="AlphaFoldDB" id="A0A7W9AJY6"/>
<comment type="caution">
    <text evidence="3">The sequence shown here is derived from an EMBL/GenBank/DDBJ whole genome shotgun (WGS) entry which is preliminary data.</text>
</comment>
<evidence type="ECO:0000259" key="2">
    <source>
        <dbReference type="Pfam" id="PF01266"/>
    </source>
</evidence>
<accession>A0A7W9AJY6</accession>
<dbReference type="Gene3D" id="3.50.50.60">
    <property type="entry name" value="FAD/NAD(P)-binding domain"/>
    <property type="match status" value="1"/>
</dbReference>
<dbReference type="RefSeq" id="WP_184020175.1">
    <property type="nucleotide sequence ID" value="NZ_JACIJC010000005.1"/>
</dbReference>